<feature type="transmembrane region" description="Helical" evidence="1">
    <location>
        <begin position="64"/>
        <end position="83"/>
    </location>
</feature>
<keyword evidence="3" id="KW-1185">Reference proteome</keyword>
<evidence type="ECO:0000313" key="3">
    <source>
        <dbReference type="Proteomes" id="UP000502136"/>
    </source>
</evidence>
<gene>
    <name evidence="2" type="ORF">HGI30_04495</name>
</gene>
<accession>A0A6H2GTZ4</accession>
<evidence type="ECO:0000256" key="1">
    <source>
        <dbReference type="SAM" id="Phobius"/>
    </source>
</evidence>
<reference evidence="2 3" key="1">
    <citation type="submission" date="2020-04" db="EMBL/GenBank/DDBJ databases">
        <title>Novel Paenibacillus strain UniB2 isolated from commercial digestive syrup.</title>
        <authorList>
            <person name="Thorat V."/>
            <person name="Kirdat K."/>
            <person name="Tiwarekar B."/>
            <person name="Yadav A."/>
        </authorList>
    </citation>
    <scope>NUCLEOTIDE SEQUENCE [LARGE SCALE GENOMIC DNA]</scope>
    <source>
        <strain evidence="2 3">UniB2</strain>
    </source>
</reference>
<keyword evidence="1" id="KW-0812">Transmembrane</keyword>
<dbReference type="AlphaFoldDB" id="A0A6H2GTZ4"/>
<sequence length="234" mass="25213">MNSLLLSTGSVAFAAACLVLLSTLGWLLAATRRRPSGAAAAPTSAKETADLSFLRMLRSAGPILLGMLLVLALGLASIGFSLLRSLDSPRTEPGDIAFRLAVDRGLYEIQPVWQRAPESSDRVRDAVLLVLPYGTAPADASPALQSESMETRLLRSEFAAWARSLPDPPAAPAYLIPVNPARPEIVSFRLPESIAPEAVRLFYAHGRTEPMDRPELWFREIEASDSASPPPADR</sequence>
<dbReference type="EMBL" id="CP051428">
    <property type="protein sequence ID" value="QJC50891.1"/>
    <property type="molecule type" value="Genomic_DNA"/>
</dbReference>
<organism evidence="2 3">
    <name type="scientific">Paenibacillus albicereus</name>
    <dbReference type="NCBI Taxonomy" id="2726185"/>
    <lineage>
        <taxon>Bacteria</taxon>
        <taxon>Bacillati</taxon>
        <taxon>Bacillota</taxon>
        <taxon>Bacilli</taxon>
        <taxon>Bacillales</taxon>
        <taxon>Paenibacillaceae</taxon>
        <taxon>Paenibacillus</taxon>
    </lineage>
</organism>
<keyword evidence="1" id="KW-1133">Transmembrane helix</keyword>
<dbReference type="KEGG" id="palr:HGI30_04495"/>
<dbReference type="Proteomes" id="UP000502136">
    <property type="component" value="Chromosome"/>
</dbReference>
<protein>
    <submittedName>
        <fullName evidence="2">Uncharacterized protein</fullName>
    </submittedName>
</protein>
<keyword evidence="1" id="KW-0472">Membrane</keyword>
<name>A0A6H2GTZ4_9BACL</name>
<evidence type="ECO:0000313" key="2">
    <source>
        <dbReference type="EMBL" id="QJC50891.1"/>
    </source>
</evidence>
<proteinExistence type="predicted"/>
<dbReference type="RefSeq" id="WP_168906546.1">
    <property type="nucleotide sequence ID" value="NZ_CP051428.1"/>
</dbReference>